<dbReference type="GO" id="GO:0005506">
    <property type="term" value="F:iron ion binding"/>
    <property type="evidence" value="ECO:0007669"/>
    <property type="project" value="InterPro"/>
</dbReference>
<dbReference type="Gene3D" id="1.10.630.10">
    <property type="entry name" value="Cytochrome P450"/>
    <property type="match status" value="1"/>
</dbReference>
<keyword evidence="11" id="KW-0472">Membrane</keyword>
<evidence type="ECO:0000256" key="3">
    <source>
        <dbReference type="ARBA" id="ARBA00010617"/>
    </source>
</evidence>
<comment type="function">
    <text evidence="13">Involved in the oxidative degradation of abscisic acid.</text>
</comment>
<evidence type="ECO:0000256" key="2">
    <source>
        <dbReference type="ARBA" id="ARBA00004167"/>
    </source>
</evidence>
<evidence type="ECO:0000256" key="7">
    <source>
        <dbReference type="ARBA" id="ARBA00022989"/>
    </source>
</evidence>
<keyword evidence="7" id="KW-1133">Transmembrane helix</keyword>
<evidence type="ECO:0000313" key="19">
    <source>
        <dbReference type="EMBL" id="PUZ70997.1"/>
    </source>
</evidence>
<keyword evidence="18" id="KW-0732">Signal</keyword>
<evidence type="ECO:0000256" key="4">
    <source>
        <dbReference type="ARBA" id="ARBA00022617"/>
    </source>
</evidence>
<evidence type="ECO:0000256" key="9">
    <source>
        <dbReference type="ARBA" id="ARBA00023004"/>
    </source>
</evidence>
<dbReference type="Proteomes" id="UP000244336">
    <property type="component" value="Chromosome 2"/>
</dbReference>
<dbReference type="Gramene" id="PUZ70997">
    <property type="protein sequence ID" value="PUZ70997"/>
    <property type="gene ID" value="GQ55_2G279300"/>
</dbReference>
<keyword evidence="5" id="KW-0812">Transmembrane</keyword>
<comment type="cofactor">
    <cofactor evidence="1 16">
        <name>heme</name>
        <dbReference type="ChEBI" id="CHEBI:30413"/>
    </cofactor>
</comment>
<comment type="pathway">
    <text evidence="14">Plant hormone degradation; abscisic acid degradation.</text>
</comment>
<evidence type="ECO:0000256" key="11">
    <source>
        <dbReference type="ARBA" id="ARBA00023136"/>
    </source>
</evidence>
<evidence type="ECO:0000256" key="18">
    <source>
        <dbReference type="SAM" id="SignalP"/>
    </source>
</evidence>
<dbReference type="EC" id="1.14.14.137" evidence="15"/>
<dbReference type="CDD" id="cd11043">
    <property type="entry name" value="CYP90-like"/>
    <property type="match status" value="1"/>
</dbReference>
<reference evidence="19 20" key="1">
    <citation type="submission" date="2018-04" db="EMBL/GenBank/DDBJ databases">
        <title>WGS assembly of Panicum hallii var. hallii HAL2.</title>
        <authorList>
            <person name="Lovell J."/>
            <person name="Jenkins J."/>
            <person name="Lowry D."/>
            <person name="Mamidi S."/>
            <person name="Sreedasyam A."/>
            <person name="Weng X."/>
            <person name="Barry K."/>
            <person name="Bonette J."/>
            <person name="Campitelli B."/>
            <person name="Daum C."/>
            <person name="Gordon S."/>
            <person name="Gould B."/>
            <person name="Lipzen A."/>
            <person name="MacQueen A."/>
            <person name="Palacio-Mejia J."/>
            <person name="Plott C."/>
            <person name="Shakirov E."/>
            <person name="Shu S."/>
            <person name="Yoshinaga Y."/>
            <person name="Zane M."/>
            <person name="Rokhsar D."/>
            <person name="Grimwood J."/>
            <person name="Schmutz J."/>
            <person name="Juenger T."/>
        </authorList>
    </citation>
    <scope>NUCLEOTIDE SEQUENCE [LARGE SCALE GENOMIC DNA]</scope>
    <source>
        <strain evidence="20">cv. HAL2</strain>
    </source>
</reference>
<dbReference type="STRING" id="1504633.A0A2T7ET42"/>
<sequence length="498" mass="56138">MAFFFVLLCSFIFVAIASYVHYARRRKGEGQGGCGGHEKASLKLPPGSMGWPYLGETLQLYSQDPNVFFASKQKRYGEIFKTHLLGCPCVMLASPEAARFVLVTQAHLFKPTYPRSKERMIGTSALFFHQGEYHLRLRKLVQGALGPDALRALVPEVEAAVRSTLAAWDGRVMSTFHAMKRLSFDVGIATIFGGRLDERRKAELRRNYSIVEKGYNCFPNSLPGTLYHKAMQARRRLHGVLSDIMRERRERGELGSDLLGCLMQSRGDDGAALLTDEQVADNIIGVLFAAQDTTASVLTWIVKYLRDHPKLLEAVRAEQAAVREATDGGRRPLTWAHTRSMALTHRVILESLRMASIISFTFREAVADVEYKGFLIPKGWKVMPLFRNIHHSPDYFQDPHKFDPSRFQVAPRPNTFLPFGSGVHACPGNELAKLEMLVLIHHLVTGYRWEVVGSSDEVEYSPFPVPKHGLPVRLWRENRTTVHRKGGCESDDVEDMIV</sequence>
<keyword evidence="6 16" id="KW-0479">Metal-binding</keyword>
<keyword evidence="10 17" id="KW-0503">Monooxygenase</keyword>
<dbReference type="GO" id="GO:0010295">
    <property type="term" value="F:(+)-abscisic acid 8'-hydroxylase activity"/>
    <property type="evidence" value="ECO:0007669"/>
    <property type="project" value="UniProtKB-EC"/>
</dbReference>
<evidence type="ECO:0000256" key="10">
    <source>
        <dbReference type="ARBA" id="ARBA00023033"/>
    </source>
</evidence>
<feature type="signal peptide" evidence="18">
    <location>
        <begin position="1"/>
        <end position="17"/>
    </location>
</feature>
<evidence type="ECO:0000256" key="1">
    <source>
        <dbReference type="ARBA" id="ARBA00001971"/>
    </source>
</evidence>
<dbReference type="EMBL" id="CM009750">
    <property type="protein sequence ID" value="PUZ70997.1"/>
    <property type="molecule type" value="Genomic_DNA"/>
</dbReference>
<dbReference type="GO" id="GO:0016020">
    <property type="term" value="C:membrane"/>
    <property type="evidence" value="ECO:0007669"/>
    <property type="project" value="UniProtKB-SubCell"/>
</dbReference>
<dbReference type="InterPro" id="IPR036396">
    <property type="entry name" value="Cyt_P450_sf"/>
</dbReference>
<evidence type="ECO:0000256" key="13">
    <source>
        <dbReference type="ARBA" id="ARBA00057905"/>
    </source>
</evidence>
<evidence type="ECO:0000256" key="6">
    <source>
        <dbReference type="ARBA" id="ARBA00022723"/>
    </source>
</evidence>
<evidence type="ECO:0000256" key="17">
    <source>
        <dbReference type="RuleBase" id="RU000461"/>
    </source>
</evidence>
<accession>A0A2T7ET42</accession>
<name>A0A2T7ET42_9POAL</name>
<keyword evidence="4 16" id="KW-0349">Heme</keyword>
<evidence type="ECO:0000256" key="5">
    <source>
        <dbReference type="ARBA" id="ARBA00022692"/>
    </source>
</evidence>
<dbReference type="Pfam" id="PF00067">
    <property type="entry name" value="p450"/>
    <property type="match status" value="1"/>
</dbReference>
<dbReference type="PROSITE" id="PS00086">
    <property type="entry name" value="CYTOCHROME_P450"/>
    <property type="match status" value="1"/>
</dbReference>
<protein>
    <recommendedName>
        <fullName evidence="15">(+)-abscisic acid 8'-hydroxylase</fullName>
        <ecNumber evidence="15">1.14.14.137</ecNumber>
    </recommendedName>
</protein>
<keyword evidence="9 16" id="KW-0408">Iron</keyword>
<dbReference type="PANTHER" id="PTHR24286:SF376">
    <property type="entry name" value="ABSCISIC ACID 8'-HYDROXYLASE 4"/>
    <property type="match status" value="1"/>
</dbReference>
<gene>
    <name evidence="19" type="ORF">GQ55_2G279300</name>
</gene>
<dbReference type="InterPro" id="IPR017972">
    <property type="entry name" value="Cyt_P450_CS"/>
</dbReference>
<proteinExistence type="inferred from homology"/>
<keyword evidence="20" id="KW-1185">Reference proteome</keyword>
<comment type="similarity">
    <text evidence="3 17">Belongs to the cytochrome P450 family.</text>
</comment>
<comment type="catalytic activity">
    <reaction evidence="12">
        <text>2-cis-(+)-abscisate + reduced [NADPH--hemoprotein reductase] + O2 = (+)-8'-hydroxyabscisate + oxidized [NADPH--hemoprotein reductase] + H2O + H(+)</text>
        <dbReference type="Rhea" id="RHEA:12897"/>
        <dbReference type="Rhea" id="RHEA-COMP:11964"/>
        <dbReference type="Rhea" id="RHEA-COMP:11965"/>
        <dbReference type="ChEBI" id="CHEBI:15377"/>
        <dbReference type="ChEBI" id="CHEBI:15378"/>
        <dbReference type="ChEBI" id="CHEBI:15379"/>
        <dbReference type="ChEBI" id="CHEBI:37569"/>
        <dbReference type="ChEBI" id="CHEBI:57618"/>
        <dbReference type="ChEBI" id="CHEBI:58210"/>
        <dbReference type="ChEBI" id="CHEBI:58490"/>
        <dbReference type="EC" id="1.14.14.137"/>
    </reaction>
</comment>
<dbReference type="InterPro" id="IPR001128">
    <property type="entry name" value="Cyt_P450"/>
</dbReference>
<dbReference type="AlphaFoldDB" id="A0A2T7ET42"/>
<evidence type="ECO:0000256" key="8">
    <source>
        <dbReference type="ARBA" id="ARBA00023002"/>
    </source>
</evidence>
<evidence type="ECO:0000256" key="12">
    <source>
        <dbReference type="ARBA" id="ARBA00050609"/>
    </source>
</evidence>
<organism evidence="19 20">
    <name type="scientific">Panicum hallii var. hallii</name>
    <dbReference type="NCBI Taxonomy" id="1504633"/>
    <lineage>
        <taxon>Eukaryota</taxon>
        <taxon>Viridiplantae</taxon>
        <taxon>Streptophyta</taxon>
        <taxon>Embryophyta</taxon>
        <taxon>Tracheophyta</taxon>
        <taxon>Spermatophyta</taxon>
        <taxon>Magnoliopsida</taxon>
        <taxon>Liliopsida</taxon>
        <taxon>Poales</taxon>
        <taxon>Poaceae</taxon>
        <taxon>PACMAD clade</taxon>
        <taxon>Panicoideae</taxon>
        <taxon>Panicodae</taxon>
        <taxon>Paniceae</taxon>
        <taxon>Panicinae</taxon>
        <taxon>Panicum</taxon>
        <taxon>Panicum sect. Panicum</taxon>
    </lineage>
</organism>
<dbReference type="GO" id="GO:0020037">
    <property type="term" value="F:heme binding"/>
    <property type="evidence" value="ECO:0007669"/>
    <property type="project" value="InterPro"/>
</dbReference>
<dbReference type="GO" id="GO:0016125">
    <property type="term" value="P:sterol metabolic process"/>
    <property type="evidence" value="ECO:0007669"/>
    <property type="project" value="TreeGrafter"/>
</dbReference>
<feature type="chain" id="PRO_5015630083" description="(+)-abscisic acid 8'-hydroxylase" evidence="18">
    <location>
        <begin position="18"/>
        <end position="498"/>
    </location>
</feature>
<evidence type="ECO:0000256" key="15">
    <source>
        <dbReference type="ARBA" id="ARBA00066338"/>
    </source>
</evidence>
<dbReference type="SUPFAM" id="SSF48264">
    <property type="entry name" value="Cytochrome P450"/>
    <property type="match status" value="1"/>
</dbReference>
<evidence type="ECO:0000256" key="14">
    <source>
        <dbReference type="ARBA" id="ARBA00060633"/>
    </source>
</evidence>
<comment type="subcellular location">
    <subcellularLocation>
        <location evidence="2">Membrane</location>
        <topology evidence="2">Single-pass membrane protein</topology>
    </subcellularLocation>
</comment>
<feature type="binding site" description="axial binding residue" evidence="16">
    <location>
        <position position="426"/>
    </location>
    <ligand>
        <name>heme</name>
        <dbReference type="ChEBI" id="CHEBI:30413"/>
    </ligand>
    <ligandPart>
        <name>Fe</name>
        <dbReference type="ChEBI" id="CHEBI:18248"/>
    </ligandPart>
</feature>
<dbReference type="PRINTS" id="PR00385">
    <property type="entry name" value="P450"/>
</dbReference>
<keyword evidence="8 17" id="KW-0560">Oxidoreductase</keyword>
<dbReference type="PRINTS" id="PR00463">
    <property type="entry name" value="EP450I"/>
</dbReference>
<dbReference type="InterPro" id="IPR002401">
    <property type="entry name" value="Cyt_P450_E_grp-I"/>
</dbReference>
<dbReference type="FunFam" id="1.10.630.10:FF:000014">
    <property type="entry name" value="Abscisic acid 8"/>
    <property type="match status" value="1"/>
</dbReference>
<dbReference type="OrthoDB" id="1372046at2759"/>
<evidence type="ECO:0000256" key="16">
    <source>
        <dbReference type="PIRSR" id="PIRSR602401-1"/>
    </source>
</evidence>
<dbReference type="PANTHER" id="PTHR24286">
    <property type="entry name" value="CYTOCHROME P450 26"/>
    <property type="match status" value="1"/>
</dbReference>
<evidence type="ECO:0000313" key="20">
    <source>
        <dbReference type="Proteomes" id="UP000244336"/>
    </source>
</evidence>